<dbReference type="Pfam" id="PF05893">
    <property type="entry name" value="LuxC"/>
    <property type="match status" value="1"/>
</dbReference>
<evidence type="ECO:0000313" key="3">
    <source>
        <dbReference type="Proteomes" id="UP001243496"/>
    </source>
</evidence>
<dbReference type="GO" id="GO:0003995">
    <property type="term" value="F:acyl-CoA dehydrogenase activity"/>
    <property type="evidence" value="ECO:0007669"/>
    <property type="project" value="InterPro"/>
</dbReference>
<dbReference type="Proteomes" id="UP001243496">
    <property type="component" value="Chromosome"/>
</dbReference>
<proteinExistence type="predicted"/>
<dbReference type="SUPFAM" id="SSF53720">
    <property type="entry name" value="ALDH-like"/>
    <property type="match status" value="1"/>
</dbReference>
<dbReference type="GO" id="GO:0008218">
    <property type="term" value="P:bioluminescence"/>
    <property type="evidence" value="ECO:0007669"/>
    <property type="project" value="InterPro"/>
</dbReference>
<dbReference type="RefSeq" id="WP_306856305.1">
    <property type="nucleotide sequence ID" value="NZ_CP132968.1"/>
</dbReference>
<dbReference type="GeneID" id="92741717"/>
<dbReference type="EMBL" id="CP132968">
    <property type="protein sequence ID" value="WMD15701.1"/>
    <property type="molecule type" value="Genomic_DNA"/>
</dbReference>
<reference evidence="2" key="1">
    <citation type="submission" date="2023-08" db="EMBL/GenBank/DDBJ databases">
        <title>Complete Genome Sequences of butyrate producing Anaerostipes hadrus strains BA1 and GIF7 isolated from the terminal ileum of a healthy lean male.</title>
        <authorList>
            <person name="Low A."/>
            <person name="Sheludchenko M."/>
            <person name="Cheng H.E."/>
            <person name="Koh X.Q."/>
            <person name="Lee J."/>
        </authorList>
    </citation>
    <scope>NUCLEOTIDE SEQUENCE</scope>
    <source>
        <strain evidence="2">BA1</strain>
    </source>
</reference>
<sequence>MEREKIENKITRLAGGWKFDEIKTRQPFDQNVMEFLEELSKEICMNEKTAVSIEARSFAFWCRKNHLIRWKVERKNGEYPRGIGMIFHIAPSNIPLLFAYSMVFGMLSGNGNVIRISQRTVGESKDLCEVIDQVMRKDKYKDIYENQLIMTYEKDDEITKEISQICDGRVIWGGDETVQKMRQYPLKIGAAELTFPDRNSIAVFDLVYMKQASYREKEDLAYRFYNDTLLMDQNACSSPRLIYWLNETEILEDESNKIKKEWWDIFSKISKIYDLSPWKVSKKYEQICSEVMEFHEISKVTKYGENLIYVSQMKDIPEKTSHYQGKFGCFYEYEIESLNKLCKILDRKVQTIVYEGIDPEELAAEIIRTGVKGADRIVKAGSALELDRIWDGKDVIASLSRIIQIK</sequence>
<accession>A0AAQ3GRP1</accession>
<keyword evidence="1" id="KW-0521">NADP</keyword>
<dbReference type="InterPro" id="IPR008670">
    <property type="entry name" value="CoA_reduct_LuxC"/>
</dbReference>
<protein>
    <submittedName>
        <fullName evidence="2">Acyl-CoA reductase</fullName>
    </submittedName>
</protein>
<gene>
    <name evidence="2" type="ORF">RBI15_09965</name>
</gene>
<dbReference type="AlphaFoldDB" id="A0AAQ3GRP1"/>
<name>A0AAQ3GRP1_ANAHA</name>
<evidence type="ECO:0000313" key="2">
    <source>
        <dbReference type="EMBL" id="WMD15701.1"/>
    </source>
</evidence>
<evidence type="ECO:0000256" key="1">
    <source>
        <dbReference type="ARBA" id="ARBA00022857"/>
    </source>
</evidence>
<dbReference type="InterPro" id="IPR016161">
    <property type="entry name" value="Ald_DH/histidinol_DH"/>
</dbReference>
<organism evidence="2 3">
    <name type="scientific">Anaerostipes hadrus</name>
    <dbReference type="NCBI Taxonomy" id="649756"/>
    <lineage>
        <taxon>Bacteria</taxon>
        <taxon>Bacillati</taxon>
        <taxon>Bacillota</taxon>
        <taxon>Clostridia</taxon>
        <taxon>Lachnospirales</taxon>
        <taxon>Lachnospiraceae</taxon>
        <taxon>Anaerostipes</taxon>
    </lineage>
</organism>